<evidence type="ECO:0000313" key="3">
    <source>
        <dbReference type="EMBL" id="AAW02826.1"/>
    </source>
</evidence>
<protein>
    <submittedName>
        <fullName evidence="3">Small hydrophobic protein</fullName>
    </submittedName>
</protein>
<organism evidence="3 4">
    <name type="scientific">Pneumonia virus of mice J3666</name>
    <dbReference type="NCBI Taxonomy" id="270473"/>
    <lineage>
        <taxon>Viruses</taxon>
        <taxon>Riboviria</taxon>
        <taxon>Orthornavirae</taxon>
        <taxon>Negarnaviricota</taxon>
        <taxon>Haploviricotina</taxon>
        <taxon>Monjiviricetes</taxon>
        <taxon>Mononegavirales</taxon>
        <taxon>Pneumoviridae</taxon>
        <taxon>Orthopneumovirus</taxon>
        <taxon>Orthopneumovirus muris</taxon>
        <taxon>murine pneumonia virus</taxon>
    </lineage>
</organism>
<dbReference type="EMBL" id="AY743909">
    <property type="protein sequence ID" value="AAW02826.1"/>
    <property type="molecule type" value="Genomic_RNA"/>
</dbReference>
<evidence type="ECO:0000256" key="2">
    <source>
        <dbReference type="SAM" id="Phobius"/>
    </source>
</evidence>
<feature type="region of interest" description="Disordered" evidence="1">
    <location>
        <begin position="81"/>
        <end position="106"/>
    </location>
</feature>
<gene>
    <name evidence="3" type="primary">SH</name>
</gene>
<evidence type="ECO:0000256" key="1">
    <source>
        <dbReference type="SAM" id="MobiDB-lite"/>
    </source>
</evidence>
<dbReference type="KEGG" id="vg:3200561"/>
<keyword evidence="2" id="KW-0472">Membrane</keyword>
<accession>Q5MKN6</accession>
<dbReference type="Proteomes" id="UP000149165">
    <property type="component" value="Segment"/>
</dbReference>
<evidence type="ECO:0000313" key="4">
    <source>
        <dbReference type="Proteomes" id="UP000149165"/>
    </source>
</evidence>
<feature type="transmembrane region" description="Helical" evidence="2">
    <location>
        <begin position="21"/>
        <end position="47"/>
    </location>
</feature>
<reference evidence="4" key="1">
    <citation type="journal article" date="1994" name="J. Virol.">
        <title>Sequence of the phosphoprotein gene of pneumonia virus of mice: expression of multiple proteins from two overlapping reading frames.</title>
        <authorList>
            <person name="Barr J."/>
            <person name="Chambers P."/>
            <person name="Harriott P."/>
            <person name="Pringle C.R."/>
            <person name="Easton A.J."/>
        </authorList>
    </citation>
    <scope>NUCLEOTIDE SEQUENCE [LARGE SCALE GENOMIC DNA]</scope>
</reference>
<dbReference type="GeneID" id="3200561"/>
<keyword evidence="2" id="KW-0812">Transmembrane</keyword>
<proteinExistence type="predicted"/>
<keyword evidence="2" id="KW-1133">Transmembrane helix</keyword>
<dbReference type="RefSeq" id="YP_173330.1">
    <property type="nucleotide sequence ID" value="NC_006579.1"/>
</dbReference>
<reference evidence="3 4" key="2">
    <citation type="journal article" date="2005" name="J. Gen. Virol.">
        <title>Genome sequence of the non-pathogenic strain 15 of pneumonia virus of mice and comparison with the genome of the pathogenic strain J3666.</title>
        <authorList>
            <person name="Thorpe L.C."/>
            <person name="Easton A.J."/>
        </authorList>
    </citation>
    <scope>NUCLEOTIDE SEQUENCE [LARGE SCALE GENOMIC DNA]</scope>
    <source>
        <strain evidence="3">J3666</strain>
    </source>
</reference>
<sequence length="114" mass="12399">MDPNMTSYQITFEINMTSSRIGTYITLALTALLLACAVINTVCALIMACSSRSIATSGIVSSQCTVHPNHPPPSYGVNVTGLPGNLHSRNTTQHHKQQKLSFNKPQARQLYPAR</sequence>
<name>Q5MKN6_9MONO</name>